<sequence length="100" mass="11179">MNLVFFLFFPLTLFFIGFAGLALNRKNLLTIIMSIELILLSINFNFLIFSAFLDDRLGQIITLLVLTIAAAETSIGLAILIVYYRIKGSINVEFISSLKG</sequence>
<organism evidence="10">
    <name type="scientific">Emiliania huxleyi</name>
    <name type="common">Coccolithophore</name>
    <name type="synonym">Pontosphaera huxleyi</name>
    <dbReference type="NCBI Taxonomy" id="2903"/>
    <lineage>
        <taxon>Eukaryota</taxon>
        <taxon>Haptista</taxon>
        <taxon>Haptophyta</taxon>
        <taxon>Prymnesiophyceae</taxon>
        <taxon>Isochrysidales</taxon>
        <taxon>Noelaerhabdaceae</taxon>
        <taxon>Emiliania</taxon>
    </lineage>
</organism>
<evidence type="ECO:0000256" key="8">
    <source>
        <dbReference type="ARBA" id="ARBA00023136"/>
    </source>
</evidence>
<protein>
    <submittedName>
        <fullName evidence="10">NADH dehydrogenase subunit 4L</fullName>
    </submittedName>
</protein>
<accession>Q6VEE2</accession>
<evidence type="ECO:0000313" key="11">
    <source>
        <dbReference type="EMBL" id="AEI29462.1"/>
    </source>
</evidence>
<keyword evidence="3" id="KW-0813">Transport</keyword>
<proteinExistence type="inferred from homology"/>
<dbReference type="GO" id="GO:0030964">
    <property type="term" value="C:NADH dehydrogenase complex"/>
    <property type="evidence" value="ECO:0007669"/>
    <property type="project" value="TreeGrafter"/>
</dbReference>
<evidence type="ECO:0000256" key="2">
    <source>
        <dbReference type="ARBA" id="ARBA00010519"/>
    </source>
</evidence>
<keyword evidence="5" id="KW-1278">Translocase</keyword>
<dbReference type="GO" id="GO:0042773">
    <property type="term" value="P:ATP synthesis coupled electron transport"/>
    <property type="evidence" value="ECO:0007669"/>
    <property type="project" value="InterPro"/>
</dbReference>
<dbReference type="InterPro" id="IPR001133">
    <property type="entry name" value="NADH_UbQ_OxRdtase_chain4L/K"/>
</dbReference>
<dbReference type="EMBL" id="JN022704">
    <property type="protein sequence ID" value="AEI29462.1"/>
    <property type="molecule type" value="Genomic_DNA"/>
</dbReference>
<keyword evidence="8 9" id="KW-0472">Membrane</keyword>
<reference evidence="10" key="2">
    <citation type="journal article" date="2004" name="DNA Res.">
        <title>The complete mitochondrial genome sequence of the haptophyte Emiliania huxleyi and its relation to heterokonts.</title>
        <authorList>
            <person name="Sanchez Puerta M.V."/>
            <person name="Bachvaroff T.R."/>
            <person name="Delwiche C.F."/>
        </authorList>
    </citation>
    <scope>NUCLEOTIDE SEQUENCE</scope>
</reference>
<geneLocation type="mitochondrion" evidence="10"/>
<feature type="transmembrane region" description="Helical" evidence="9">
    <location>
        <begin position="60"/>
        <end position="84"/>
    </location>
</feature>
<evidence type="ECO:0000313" key="10">
    <source>
        <dbReference type="EMBL" id="AAP94710.1"/>
    </source>
</evidence>
<dbReference type="AlphaFoldDB" id="Q6VEE2"/>
<gene>
    <name evidence="10" type="primary">nad4L</name>
</gene>
<evidence type="ECO:0000256" key="9">
    <source>
        <dbReference type="SAM" id="Phobius"/>
    </source>
</evidence>
<keyword evidence="7" id="KW-0520">NAD</keyword>
<dbReference type="RefSeq" id="NP_957728.1">
    <property type="nucleotide sequence ID" value="NC_005332.1"/>
</dbReference>
<evidence type="ECO:0000256" key="6">
    <source>
        <dbReference type="ARBA" id="ARBA00022989"/>
    </source>
</evidence>
<comment type="subcellular location">
    <subcellularLocation>
        <location evidence="1">Membrane</location>
        <topology evidence="1">Multi-pass membrane protein</topology>
    </subcellularLocation>
</comment>
<reference evidence="10" key="1">
    <citation type="submission" date="2003-07" db="EMBL/GenBank/DDBJ databases">
        <authorList>
            <person name="Sanchez-Puerta M.V."/>
            <person name="Bachvaroff T.R."/>
            <person name="Delwiche C.F."/>
        </authorList>
    </citation>
    <scope>NUCLEOTIDE SEQUENCE</scope>
</reference>
<dbReference type="GO" id="GO:0016651">
    <property type="term" value="F:oxidoreductase activity, acting on NAD(P)H"/>
    <property type="evidence" value="ECO:0007669"/>
    <property type="project" value="InterPro"/>
</dbReference>
<dbReference type="GeneID" id="2717377"/>
<dbReference type="HAMAP" id="MF_01456">
    <property type="entry name" value="NDH1_NuoK"/>
    <property type="match status" value="1"/>
</dbReference>
<dbReference type="PANTHER" id="PTHR11434:SF21">
    <property type="entry name" value="NADH DEHYDROGENASE SUBUNIT 4L-RELATED"/>
    <property type="match status" value="1"/>
</dbReference>
<dbReference type="Gene3D" id="1.10.287.3510">
    <property type="match status" value="1"/>
</dbReference>
<name>Q6VEE2_EMIHU</name>
<dbReference type="EMBL" id="AY342361">
    <property type="protein sequence ID" value="AAP94710.1"/>
    <property type="molecule type" value="Genomic_DNA"/>
</dbReference>
<dbReference type="InterPro" id="IPR039428">
    <property type="entry name" value="NUOK/Mnh_C1-like"/>
</dbReference>
<evidence type="ECO:0000256" key="5">
    <source>
        <dbReference type="ARBA" id="ARBA00022967"/>
    </source>
</evidence>
<dbReference type="NCBIfam" id="NF004320">
    <property type="entry name" value="PRK05715.1-2"/>
    <property type="match status" value="1"/>
</dbReference>
<dbReference type="NCBIfam" id="NF004321">
    <property type="entry name" value="PRK05715.1-3"/>
    <property type="match status" value="1"/>
</dbReference>
<dbReference type="Pfam" id="PF00420">
    <property type="entry name" value="Oxidored_q2"/>
    <property type="match status" value="1"/>
</dbReference>
<evidence type="ECO:0000256" key="1">
    <source>
        <dbReference type="ARBA" id="ARBA00004141"/>
    </source>
</evidence>
<evidence type="ECO:0000256" key="3">
    <source>
        <dbReference type="ARBA" id="ARBA00022448"/>
    </source>
</evidence>
<dbReference type="NCBIfam" id="NF004323">
    <property type="entry name" value="PRK05715.1-5"/>
    <property type="match status" value="1"/>
</dbReference>
<keyword evidence="10" id="KW-0496">Mitochondrion</keyword>
<keyword evidence="6 9" id="KW-1133">Transmembrane helix</keyword>
<evidence type="ECO:0000256" key="7">
    <source>
        <dbReference type="ARBA" id="ARBA00023027"/>
    </source>
</evidence>
<evidence type="ECO:0000256" key="4">
    <source>
        <dbReference type="ARBA" id="ARBA00022692"/>
    </source>
</evidence>
<comment type="similarity">
    <text evidence="2">Belongs to the complex I subunit 4L family.</text>
</comment>
<feature type="transmembrane region" description="Helical" evidence="9">
    <location>
        <begin position="29"/>
        <end position="53"/>
    </location>
</feature>
<keyword evidence="4 9" id="KW-0812">Transmembrane</keyword>
<dbReference type="PANTHER" id="PTHR11434">
    <property type="entry name" value="NADH-UBIQUINONE OXIDOREDUCTASE SUBUNIT ND4L"/>
    <property type="match status" value="1"/>
</dbReference>
<reference evidence="11" key="3">
    <citation type="journal article" date="2012" name="J. Eukaryot. Microbiol.">
        <title>Twenty-Fold Difference in Evolutionary Rates between the Mitochondrial and Plastid Genomes of Species with Secondary Red Plastids.</title>
        <authorList>
            <person name="Smith D.R."/>
            <person name="Keeling P.J."/>
        </authorList>
    </citation>
    <scope>NUCLEOTIDE SEQUENCE</scope>
</reference>